<reference evidence="2" key="1">
    <citation type="journal article" date="2015" name="Nature">
        <title>Complex archaea that bridge the gap between prokaryotes and eukaryotes.</title>
        <authorList>
            <person name="Spang A."/>
            <person name="Saw J.H."/>
            <person name="Jorgensen S.L."/>
            <person name="Zaremba-Niedzwiedzka K."/>
            <person name="Martijn J."/>
            <person name="Lind A.E."/>
            <person name="van Eijk R."/>
            <person name="Schleper C."/>
            <person name="Guy L."/>
            <person name="Ettema T.J."/>
        </authorList>
    </citation>
    <scope>NUCLEOTIDE SEQUENCE</scope>
</reference>
<proteinExistence type="predicted"/>
<sequence>MGEIAYFILGDFPCSIWETDTGHLCGYIGVPPSHPWYRQDQGLLSGLGGIDVHGGITLACHEKSSRMPSAEYRAAMLKAPTGGPYPKLEWVDVPNKDNASWPHDTGQDVWWIGFDCAHLYDLVPSNPHPGDVYRDEHYVRNELEGLARQAAVATPSISPKERAEEREAMR</sequence>
<evidence type="ECO:0000256" key="1">
    <source>
        <dbReference type="SAM" id="MobiDB-lite"/>
    </source>
</evidence>
<accession>A0A0F9L7T7</accession>
<name>A0A0F9L7T7_9ZZZZ</name>
<evidence type="ECO:0000313" key="2">
    <source>
        <dbReference type="EMBL" id="KKM83461.1"/>
    </source>
</evidence>
<feature type="compositionally biased region" description="Basic and acidic residues" evidence="1">
    <location>
        <begin position="159"/>
        <end position="170"/>
    </location>
</feature>
<feature type="region of interest" description="Disordered" evidence="1">
    <location>
        <begin position="150"/>
        <end position="170"/>
    </location>
</feature>
<gene>
    <name evidence="2" type="ORF">LCGC14_1309210</name>
</gene>
<comment type="caution">
    <text evidence="2">The sequence shown here is derived from an EMBL/GenBank/DDBJ whole genome shotgun (WGS) entry which is preliminary data.</text>
</comment>
<protein>
    <submittedName>
        <fullName evidence="2">Uncharacterized protein</fullName>
    </submittedName>
</protein>
<dbReference type="AlphaFoldDB" id="A0A0F9L7T7"/>
<organism evidence="2">
    <name type="scientific">marine sediment metagenome</name>
    <dbReference type="NCBI Taxonomy" id="412755"/>
    <lineage>
        <taxon>unclassified sequences</taxon>
        <taxon>metagenomes</taxon>
        <taxon>ecological metagenomes</taxon>
    </lineage>
</organism>
<dbReference type="EMBL" id="LAZR01007710">
    <property type="protein sequence ID" value="KKM83461.1"/>
    <property type="molecule type" value="Genomic_DNA"/>
</dbReference>